<keyword evidence="1" id="KW-1133">Transmembrane helix</keyword>
<protein>
    <submittedName>
        <fullName evidence="2">Uncharacterized protein</fullName>
    </submittedName>
</protein>
<evidence type="ECO:0000313" key="2">
    <source>
        <dbReference type="EMBL" id="GAH69165.1"/>
    </source>
</evidence>
<feature type="non-terminal residue" evidence="2">
    <location>
        <position position="1"/>
    </location>
</feature>
<reference evidence="2" key="1">
    <citation type="journal article" date="2014" name="Front. Microbiol.">
        <title>High frequency of phylogenetically diverse reductive dehalogenase-homologous genes in deep subseafloor sedimentary metagenomes.</title>
        <authorList>
            <person name="Kawai M."/>
            <person name="Futagami T."/>
            <person name="Toyoda A."/>
            <person name="Takaki Y."/>
            <person name="Nishi S."/>
            <person name="Hori S."/>
            <person name="Arai W."/>
            <person name="Tsubouchi T."/>
            <person name="Morono Y."/>
            <person name="Uchiyama I."/>
            <person name="Ito T."/>
            <person name="Fujiyama A."/>
            <person name="Inagaki F."/>
            <person name="Takami H."/>
        </authorList>
    </citation>
    <scope>NUCLEOTIDE SEQUENCE</scope>
    <source>
        <strain evidence="2">Expedition CK06-06</strain>
    </source>
</reference>
<comment type="caution">
    <text evidence="2">The sequence shown here is derived from an EMBL/GenBank/DDBJ whole genome shotgun (WGS) entry which is preliminary data.</text>
</comment>
<evidence type="ECO:0000256" key="1">
    <source>
        <dbReference type="SAM" id="Phobius"/>
    </source>
</evidence>
<accession>X1IIT3</accession>
<organism evidence="2">
    <name type="scientific">marine sediment metagenome</name>
    <dbReference type="NCBI Taxonomy" id="412755"/>
    <lineage>
        <taxon>unclassified sequences</taxon>
        <taxon>metagenomes</taxon>
        <taxon>ecological metagenomes</taxon>
    </lineage>
</organism>
<dbReference type="AlphaFoldDB" id="X1IIT3"/>
<dbReference type="EMBL" id="BARU01033591">
    <property type="protein sequence ID" value="GAH69165.1"/>
    <property type="molecule type" value="Genomic_DNA"/>
</dbReference>
<proteinExistence type="predicted"/>
<name>X1IIT3_9ZZZZ</name>
<feature type="transmembrane region" description="Helical" evidence="1">
    <location>
        <begin position="15"/>
        <end position="35"/>
    </location>
</feature>
<keyword evidence="1" id="KW-0812">Transmembrane</keyword>
<gene>
    <name evidence="2" type="ORF">S03H2_52829</name>
</gene>
<sequence>FAKATEDKSDNQATLNLILMIIAVILAGLIIGLFLTKLSKKFP</sequence>
<keyword evidence="1" id="KW-0472">Membrane</keyword>